<accession>A0A3B0M2Y8</accession>
<evidence type="ECO:0000313" key="1">
    <source>
        <dbReference type="EMBL" id="SUZ30521.1"/>
    </source>
</evidence>
<protein>
    <submittedName>
        <fullName evidence="1">Uncharacterized protein</fullName>
    </submittedName>
</protein>
<organism evidence="1 2">
    <name type="scientific">Roseinatronobacter ekhonensis</name>
    <dbReference type="NCBI Taxonomy" id="254356"/>
    <lineage>
        <taxon>Bacteria</taxon>
        <taxon>Pseudomonadati</taxon>
        <taxon>Pseudomonadota</taxon>
        <taxon>Alphaproteobacteria</taxon>
        <taxon>Rhodobacterales</taxon>
        <taxon>Paracoccaceae</taxon>
        <taxon>Roseinatronobacter</taxon>
    </lineage>
</organism>
<dbReference type="OrthoDB" id="7874235at2"/>
<proteinExistence type="predicted"/>
<dbReference type="RefSeq" id="WP_121092835.1">
    <property type="nucleotide sequence ID" value="NZ_UIHC01000002.1"/>
</dbReference>
<dbReference type="Proteomes" id="UP000272908">
    <property type="component" value="Unassembled WGS sequence"/>
</dbReference>
<dbReference type="AlphaFoldDB" id="A0A3B0M2Y8"/>
<name>A0A3B0M2Y8_9RHOB</name>
<evidence type="ECO:0000313" key="2">
    <source>
        <dbReference type="Proteomes" id="UP000272908"/>
    </source>
</evidence>
<dbReference type="EMBL" id="UIHC01000002">
    <property type="protein sequence ID" value="SUZ30521.1"/>
    <property type="molecule type" value="Genomic_DNA"/>
</dbReference>
<sequence>MTKHIIDQPRQEAGQRLARFLRMSRAASHGQAVRVINARPRTQSVARVSAYLRIARGAA</sequence>
<gene>
    <name evidence="1" type="ORF">ROE7235_00244</name>
</gene>
<reference evidence="2" key="1">
    <citation type="submission" date="2018-08" db="EMBL/GenBank/DDBJ databases">
        <authorList>
            <person name="Rodrigo-Torres L."/>
            <person name="Arahal R. D."/>
            <person name="Lucena T."/>
        </authorList>
    </citation>
    <scope>NUCLEOTIDE SEQUENCE [LARGE SCALE GENOMIC DNA]</scope>
    <source>
        <strain evidence="2">CECT 7235</strain>
    </source>
</reference>
<keyword evidence="2" id="KW-1185">Reference proteome</keyword>